<dbReference type="AlphaFoldDB" id="A0A1G2HEV7"/>
<evidence type="ECO:0000313" key="1">
    <source>
        <dbReference type="EMBL" id="OGZ61005.1"/>
    </source>
</evidence>
<dbReference type="PANTHER" id="PTHR39961:SF1">
    <property type="entry name" value="DUF458 DOMAIN-CONTAINING PROTEIN"/>
    <property type="match status" value="1"/>
</dbReference>
<evidence type="ECO:0000313" key="2">
    <source>
        <dbReference type="Proteomes" id="UP000178835"/>
    </source>
</evidence>
<accession>A0A1G2HEV7</accession>
<dbReference type="PANTHER" id="PTHR39961">
    <property type="entry name" value="HYPOTHETICAL CYTOSOLIC PROTEIN"/>
    <property type="match status" value="1"/>
</dbReference>
<protein>
    <recommendedName>
        <fullName evidence="3">DUF458 domain-containing protein</fullName>
    </recommendedName>
</protein>
<dbReference type="Proteomes" id="UP000178835">
    <property type="component" value="Unassembled WGS sequence"/>
</dbReference>
<reference evidence="1 2" key="1">
    <citation type="journal article" date="2016" name="Nat. Commun.">
        <title>Thousands of microbial genomes shed light on interconnected biogeochemical processes in an aquifer system.</title>
        <authorList>
            <person name="Anantharaman K."/>
            <person name="Brown C.T."/>
            <person name="Hug L.A."/>
            <person name="Sharon I."/>
            <person name="Castelle C.J."/>
            <person name="Probst A.J."/>
            <person name="Thomas B.C."/>
            <person name="Singh A."/>
            <person name="Wilkins M.J."/>
            <person name="Karaoz U."/>
            <person name="Brodie E.L."/>
            <person name="Williams K.H."/>
            <person name="Hubbard S.S."/>
            <person name="Banfield J.F."/>
        </authorList>
    </citation>
    <scope>NUCLEOTIDE SEQUENCE [LARGE SCALE GENOMIC DNA]</scope>
</reference>
<dbReference type="EMBL" id="MHOH01000009">
    <property type="protein sequence ID" value="OGZ61005.1"/>
    <property type="molecule type" value="Genomic_DNA"/>
</dbReference>
<comment type="caution">
    <text evidence="1">The sequence shown here is derived from an EMBL/GenBank/DDBJ whole genome shotgun (WGS) entry which is preliminary data.</text>
</comment>
<proteinExistence type="predicted"/>
<name>A0A1G2HEV7_9BACT</name>
<dbReference type="InterPro" id="IPR007405">
    <property type="entry name" value="Phage_KVP40_Orf299"/>
</dbReference>
<dbReference type="Pfam" id="PF04308">
    <property type="entry name" value="RNaseH_like"/>
    <property type="match status" value="1"/>
</dbReference>
<gene>
    <name evidence="1" type="ORF">A2919_00705</name>
</gene>
<organism evidence="1 2">
    <name type="scientific">Candidatus Spechtbacteria bacterium RIFCSPLOWO2_01_FULL_43_12</name>
    <dbReference type="NCBI Taxonomy" id="1802162"/>
    <lineage>
        <taxon>Bacteria</taxon>
        <taxon>Candidatus Spechtiibacteriota</taxon>
    </lineage>
</organism>
<evidence type="ECO:0008006" key="3">
    <source>
        <dbReference type="Google" id="ProtNLM"/>
    </source>
</evidence>
<sequence length="173" mass="19259">MDHSFEKFITLTHRQTNFKDVMAEIVAYTREDTDRDYRIFIGTDSEGYGDIPYASAIVVHRVGAGGRAFICKNIVFTPTSLRQKIYNEATLSLLLAQQIVPLITEHLGEEFIRDNFMIHIDVGQNGDTRDMIKEVVGMVKGSGFQVATKPESYAASSVADRFAVPPRGLAVAK</sequence>